<evidence type="ECO:0000259" key="1">
    <source>
        <dbReference type="Pfam" id="PF02698"/>
    </source>
</evidence>
<dbReference type="InterPro" id="IPR003848">
    <property type="entry name" value="DUF218"/>
</dbReference>
<evidence type="ECO:0000313" key="3">
    <source>
        <dbReference type="Proteomes" id="UP000054537"/>
    </source>
</evidence>
<dbReference type="STRING" id="1869.MB27_25175"/>
<dbReference type="Proteomes" id="UP000054537">
    <property type="component" value="Unassembled WGS sequence"/>
</dbReference>
<proteinExistence type="predicted"/>
<reference evidence="2 3" key="1">
    <citation type="submission" date="2014-10" db="EMBL/GenBank/DDBJ databases">
        <title>Draft genome sequence of Actinoplanes utahensis NRRL 12052.</title>
        <authorList>
            <person name="Velasco-Bucheli B."/>
            <person name="del Cerro C."/>
            <person name="Hormigo D."/>
            <person name="Garcia J.L."/>
            <person name="Acebal C."/>
            <person name="Arroyo M."/>
            <person name="de la Mata I."/>
        </authorList>
    </citation>
    <scope>NUCLEOTIDE SEQUENCE [LARGE SCALE GENOMIC DNA]</scope>
    <source>
        <strain evidence="2 3">NRRL 12052</strain>
    </source>
</reference>
<gene>
    <name evidence="2" type="ORF">MB27_25175</name>
</gene>
<keyword evidence="3" id="KW-1185">Reference proteome</keyword>
<dbReference type="PROSITE" id="PS51257">
    <property type="entry name" value="PROKAR_LIPOPROTEIN"/>
    <property type="match status" value="1"/>
</dbReference>
<accession>A0A0A6X4N4</accession>
<sequence>MRSLFTARRLRRLTAVGVLGVLVAVAVAIGCSQWVRSSADGHLYDAASVPAAPVALVLGAQVNTDGQPSAFLAARLEIARGLLAAGKVRAILVSGDHGRWTYDEPGAMQRWLVARGVPADRVVLDHAGFDTYDSCVRANKIFGVRQAIVVTQNFHLPRAVALCREQGIDATGVGDDSARMFKDLWLRGEIREYGAAVKAAADVLTARDPVFLGPYETSLDDALHHG</sequence>
<dbReference type="PANTHER" id="PTHR30336:SF6">
    <property type="entry name" value="INTEGRAL MEMBRANE PROTEIN"/>
    <property type="match status" value="1"/>
</dbReference>
<dbReference type="EMBL" id="JRTT01000032">
    <property type="protein sequence ID" value="KHD75067.1"/>
    <property type="molecule type" value="Genomic_DNA"/>
</dbReference>
<dbReference type="AlphaFoldDB" id="A0A0A6X4N4"/>
<name>A0A0A6X4N4_ACTUT</name>
<feature type="domain" description="DUF218" evidence="1">
    <location>
        <begin position="54"/>
        <end position="170"/>
    </location>
</feature>
<comment type="caution">
    <text evidence="2">The sequence shown here is derived from an EMBL/GenBank/DDBJ whole genome shotgun (WGS) entry which is preliminary data.</text>
</comment>
<dbReference type="eggNOG" id="COG2949">
    <property type="taxonomic scope" value="Bacteria"/>
</dbReference>
<dbReference type="PANTHER" id="PTHR30336">
    <property type="entry name" value="INNER MEMBRANE PROTEIN, PROBABLE PERMEASE"/>
    <property type="match status" value="1"/>
</dbReference>
<protein>
    <submittedName>
        <fullName evidence="2">Membrane protein</fullName>
    </submittedName>
</protein>
<dbReference type="CDD" id="cd06259">
    <property type="entry name" value="YdcF-like"/>
    <property type="match status" value="1"/>
</dbReference>
<evidence type="ECO:0000313" key="2">
    <source>
        <dbReference type="EMBL" id="KHD75067.1"/>
    </source>
</evidence>
<dbReference type="InterPro" id="IPR051599">
    <property type="entry name" value="Cell_Envelope_Assoc"/>
</dbReference>
<dbReference type="Pfam" id="PF02698">
    <property type="entry name" value="DUF218"/>
    <property type="match status" value="1"/>
</dbReference>
<organism evidence="2 3">
    <name type="scientific">Actinoplanes utahensis</name>
    <dbReference type="NCBI Taxonomy" id="1869"/>
    <lineage>
        <taxon>Bacteria</taxon>
        <taxon>Bacillati</taxon>
        <taxon>Actinomycetota</taxon>
        <taxon>Actinomycetes</taxon>
        <taxon>Micromonosporales</taxon>
        <taxon>Micromonosporaceae</taxon>
        <taxon>Actinoplanes</taxon>
    </lineage>
</organism>
<dbReference type="GO" id="GO:0005886">
    <property type="term" value="C:plasma membrane"/>
    <property type="evidence" value="ECO:0007669"/>
    <property type="project" value="TreeGrafter"/>
</dbReference>